<comment type="similarity">
    <text evidence="3">Belongs to the cytochrome P450 family.</text>
</comment>
<comment type="subcellular location">
    <subcellularLocation>
        <location evidence="2">Membrane</location>
    </subcellularLocation>
</comment>
<sequence length="468" mass="53031">MLRELIESYPYTGCAIGLALCATLAVIAEQNIFIGCADFASKLYSLVQNVLLSLAYLFNGANVIDRSYILAKGLPFEVVTPGRIQHMVTSPLHMEEINRAPLDVLSLHAVAKDFLQPKSTMHGFEWNDVRGVEGTGFVRALRSRSVPVYEFSKRVVTCINCYVFFGRELAEDPEFYDAAYNFPQDSAFAAEMLRVLPKPLAQFIAGWFTRNYRSSESLHRLLSAEIKKRTARGRQDQSCPINLQNDGLQWLIETAPKKCNWSTDRLVGEVMGIWYGSVHTLSIAATFALLDLYSHPDCIDPLRKEAKNVGFNASDDLPLLDSFLSESARLNAFESTGIRRQALQPFTFSDGLHIRKGEWVCVPHRSMMRDEKYFTNAMQFDRLRFLNEGRHRHGLTAASRDWLVWGLGRIVCPGRFYATAVLKLMLAKMLIHYDCEILGFRGSNCFQWRSAVIPKSTISLLVRDRAED</sequence>
<keyword evidence="11" id="KW-0472">Membrane</keyword>
<dbReference type="CDD" id="cd11041">
    <property type="entry name" value="CYP503A1-like"/>
    <property type="match status" value="1"/>
</dbReference>
<keyword evidence="14" id="KW-1185">Reference proteome</keyword>
<keyword evidence="5" id="KW-0812">Transmembrane</keyword>
<keyword evidence="9 12" id="KW-0408">Iron</keyword>
<gene>
    <name evidence="13" type="ORF">MCYG_08186</name>
</gene>
<keyword evidence="10" id="KW-0503">Monooxygenase</keyword>
<dbReference type="OMA" id="WFGSVHQ"/>
<proteinExistence type="inferred from homology"/>
<evidence type="ECO:0000256" key="4">
    <source>
        <dbReference type="ARBA" id="ARBA00022617"/>
    </source>
</evidence>
<evidence type="ECO:0000256" key="7">
    <source>
        <dbReference type="ARBA" id="ARBA00022989"/>
    </source>
</evidence>
<dbReference type="PRINTS" id="PR00465">
    <property type="entry name" value="EP450IV"/>
</dbReference>
<keyword evidence="4 12" id="KW-0349">Heme</keyword>
<evidence type="ECO:0008006" key="15">
    <source>
        <dbReference type="Google" id="ProtNLM"/>
    </source>
</evidence>
<dbReference type="GO" id="GO:0020037">
    <property type="term" value="F:heme binding"/>
    <property type="evidence" value="ECO:0007669"/>
    <property type="project" value="InterPro"/>
</dbReference>
<evidence type="ECO:0000256" key="10">
    <source>
        <dbReference type="ARBA" id="ARBA00023033"/>
    </source>
</evidence>
<comment type="cofactor">
    <cofactor evidence="1 12">
        <name>heme</name>
        <dbReference type="ChEBI" id="CHEBI:30413"/>
    </cofactor>
</comment>
<evidence type="ECO:0000256" key="1">
    <source>
        <dbReference type="ARBA" id="ARBA00001971"/>
    </source>
</evidence>
<evidence type="ECO:0000256" key="12">
    <source>
        <dbReference type="PIRSR" id="PIRSR602403-1"/>
    </source>
</evidence>
<dbReference type="InterPro" id="IPR036396">
    <property type="entry name" value="Cyt_P450_sf"/>
</dbReference>
<accession>C5FZR4</accession>
<evidence type="ECO:0000256" key="2">
    <source>
        <dbReference type="ARBA" id="ARBA00004370"/>
    </source>
</evidence>
<dbReference type="HOGENOM" id="CLU_022195_7_0_1"/>
<dbReference type="PANTHER" id="PTHR46206:SF5">
    <property type="entry name" value="P450, PUTATIVE (EUROFUNG)-RELATED"/>
    <property type="match status" value="1"/>
</dbReference>
<evidence type="ECO:0000256" key="3">
    <source>
        <dbReference type="ARBA" id="ARBA00010617"/>
    </source>
</evidence>
<dbReference type="RefSeq" id="XP_002843103.1">
    <property type="nucleotide sequence ID" value="XM_002843057.1"/>
</dbReference>
<dbReference type="Proteomes" id="UP000002035">
    <property type="component" value="Unassembled WGS sequence"/>
</dbReference>
<dbReference type="InterPro" id="IPR001128">
    <property type="entry name" value="Cyt_P450"/>
</dbReference>
<dbReference type="OrthoDB" id="4169549at2759"/>
<evidence type="ECO:0000256" key="6">
    <source>
        <dbReference type="ARBA" id="ARBA00022723"/>
    </source>
</evidence>
<dbReference type="GO" id="GO:0005506">
    <property type="term" value="F:iron ion binding"/>
    <property type="evidence" value="ECO:0007669"/>
    <property type="project" value="InterPro"/>
</dbReference>
<dbReference type="Gene3D" id="1.10.630.10">
    <property type="entry name" value="Cytochrome P450"/>
    <property type="match status" value="1"/>
</dbReference>
<evidence type="ECO:0000313" key="14">
    <source>
        <dbReference type="Proteomes" id="UP000002035"/>
    </source>
</evidence>
<name>C5FZR4_ARTOC</name>
<dbReference type="Pfam" id="PF00067">
    <property type="entry name" value="p450"/>
    <property type="match status" value="1"/>
</dbReference>
<dbReference type="eggNOG" id="KOG0158">
    <property type="taxonomic scope" value="Eukaryota"/>
</dbReference>
<dbReference type="GO" id="GO:0016705">
    <property type="term" value="F:oxidoreductase activity, acting on paired donors, with incorporation or reduction of molecular oxygen"/>
    <property type="evidence" value="ECO:0007669"/>
    <property type="project" value="InterPro"/>
</dbReference>
<dbReference type="GO" id="GO:0004497">
    <property type="term" value="F:monooxygenase activity"/>
    <property type="evidence" value="ECO:0007669"/>
    <property type="project" value="UniProtKB-KW"/>
</dbReference>
<keyword evidence="8" id="KW-0560">Oxidoreductase</keyword>
<evidence type="ECO:0000256" key="9">
    <source>
        <dbReference type="ARBA" id="ARBA00023004"/>
    </source>
</evidence>
<dbReference type="STRING" id="554155.C5FZR4"/>
<protein>
    <recommendedName>
        <fullName evidence="15">Cytochrome P450</fullName>
    </recommendedName>
</protein>
<dbReference type="SUPFAM" id="SSF48264">
    <property type="entry name" value="Cytochrome P450"/>
    <property type="match status" value="1"/>
</dbReference>
<dbReference type="InterPro" id="IPR002403">
    <property type="entry name" value="Cyt_P450_E_grp-IV"/>
</dbReference>
<reference evidence="14" key="1">
    <citation type="journal article" date="2012" name="MBio">
        <title>Comparative genome analysis of Trichophyton rubrum and related dermatophytes reveals candidate genes involved in infection.</title>
        <authorList>
            <person name="Martinez D.A."/>
            <person name="Oliver B.G."/>
            <person name="Graeser Y."/>
            <person name="Goldberg J.M."/>
            <person name="Li W."/>
            <person name="Martinez-Rossi N.M."/>
            <person name="Monod M."/>
            <person name="Shelest E."/>
            <person name="Barton R.C."/>
            <person name="Birch E."/>
            <person name="Brakhage A.A."/>
            <person name="Chen Z."/>
            <person name="Gurr S.J."/>
            <person name="Heiman D."/>
            <person name="Heitman J."/>
            <person name="Kosti I."/>
            <person name="Rossi A."/>
            <person name="Saif S."/>
            <person name="Samalova M."/>
            <person name="Saunders C.W."/>
            <person name="Shea T."/>
            <person name="Summerbell R.C."/>
            <person name="Xu J."/>
            <person name="Young S."/>
            <person name="Zeng Q."/>
            <person name="Birren B.W."/>
            <person name="Cuomo C.A."/>
            <person name="White T.C."/>
        </authorList>
    </citation>
    <scope>NUCLEOTIDE SEQUENCE [LARGE SCALE GENOMIC DNA]</scope>
    <source>
        <strain evidence="14">ATCC MYA-4605 / CBS 113480</strain>
    </source>
</reference>
<dbReference type="AlphaFoldDB" id="C5FZR4"/>
<organism evidence="13 14">
    <name type="scientific">Arthroderma otae (strain ATCC MYA-4605 / CBS 113480)</name>
    <name type="common">Microsporum canis</name>
    <dbReference type="NCBI Taxonomy" id="554155"/>
    <lineage>
        <taxon>Eukaryota</taxon>
        <taxon>Fungi</taxon>
        <taxon>Dikarya</taxon>
        <taxon>Ascomycota</taxon>
        <taxon>Pezizomycotina</taxon>
        <taxon>Eurotiomycetes</taxon>
        <taxon>Eurotiomycetidae</taxon>
        <taxon>Onygenales</taxon>
        <taxon>Arthrodermataceae</taxon>
        <taxon>Microsporum</taxon>
    </lineage>
</organism>
<evidence type="ECO:0000256" key="11">
    <source>
        <dbReference type="ARBA" id="ARBA00023136"/>
    </source>
</evidence>
<keyword evidence="7" id="KW-1133">Transmembrane helix</keyword>
<feature type="binding site" description="axial binding residue" evidence="12">
    <location>
        <position position="412"/>
    </location>
    <ligand>
        <name>heme</name>
        <dbReference type="ChEBI" id="CHEBI:30413"/>
    </ligand>
    <ligandPart>
        <name>Fe</name>
        <dbReference type="ChEBI" id="CHEBI:18248"/>
    </ligandPart>
</feature>
<dbReference type="VEuPathDB" id="FungiDB:MCYG_08186"/>
<dbReference type="EMBL" id="DS995708">
    <property type="protein sequence ID" value="EEQ35367.1"/>
    <property type="molecule type" value="Genomic_DNA"/>
</dbReference>
<evidence type="ECO:0000256" key="8">
    <source>
        <dbReference type="ARBA" id="ARBA00023002"/>
    </source>
</evidence>
<evidence type="ECO:0000313" key="13">
    <source>
        <dbReference type="EMBL" id="EEQ35367.1"/>
    </source>
</evidence>
<keyword evidence="6 12" id="KW-0479">Metal-binding</keyword>
<dbReference type="GO" id="GO:0016020">
    <property type="term" value="C:membrane"/>
    <property type="evidence" value="ECO:0007669"/>
    <property type="project" value="UniProtKB-SubCell"/>
</dbReference>
<dbReference type="PANTHER" id="PTHR46206">
    <property type="entry name" value="CYTOCHROME P450"/>
    <property type="match status" value="1"/>
</dbReference>
<evidence type="ECO:0000256" key="5">
    <source>
        <dbReference type="ARBA" id="ARBA00022692"/>
    </source>
</evidence>
<dbReference type="GeneID" id="9227585"/>